<keyword evidence="17" id="KW-1185">Reference proteome</keyword>
<keyword evidence="8" id="KW-0325">Glycoprotein</keyword>
<dbReference type="PRINTS" id="PR00248">
    <property type="entry name" value="GPCRMGR"/>
</dbReference>
<keyword evidence="11" id="KW-0853">WD repeat</keyword>
<evidence type="ECO:0000256" key="6">
    <source>
        <dbReference type="ARBA" id="ARBA00023136"/>
    </source>
</evidence>
<proteinExistence type="inferred from homology"/>
<feature type="transmembrane region" description="Helical" evidence="13">
    <location>
        <begin position="794"/>
        <end position="811"/>
    </location>
</feature>
<dbReference type="PROSITE" id="PS50082">
    <property type="entry name" value="WD_REPEATS_2"/>
    <property type="match status" value="3"/>
</dbReference>
<keyword evidence="3 13" id="KW-0812">Transmembrane</keyword>
<feature type="compositionally biased region" description="Basic and acidic residues" evidence="12">
    <location>
        <begin position="913"/>
        <end position="932"/>
    </location>
</feature>
<protein>
    <recommendedName>
        <fullName evidence="10">Ribosome biogenesis protein WDR12 homolog</fullName>
    </recommendedName>
</protein>
<feature type="chain" id="PRO_5042998928" description="Ribosome biogenesis protein WDR12 homolog" evidence="14">
    <location>
        <begin position="26"/>
        <end position="1440"/>
    </location>
</feature>
<evidence type="ECO:0000256" key="3">
    <source>
        <dbReference type="ARBA" id="ARBA00022692"/>
    </source>
</evidence>
<feature type="domain" description="G-protein coupled receptors family 3 profile" evidence="15">
    <location>
        <begin position="725"/>
        <end position="958"/>
    </location>
</feature>
<dbReference type="InterPro" id="IPR001680">
    <property type="entry name" value="WD40_rpt"/>
</dbReference>
<feature type="region of interest" description="Disordered" evidence="12">
    <location>
        <begin position="1193"/>
        <end position="1218"/>
    </location>
</feature>
<comment type="caution">
    <text evidence="16">The sequence shown here is derived from an EMBL/GenBank/DDBJ whole genome shotgun (WGS) entry which is preliminary data.</text>
</comment>
<dbReference type="GO" id="GO:0030687">
    <property type="term" value="C:preribosome, large subunit precursor"/>
    <property type="evidence" value="ECO:0007669"/>
    <property type="project" value="UniProtKB-UniRule"/>
</dbReference>
<evidence type="ECO:0000256" key="10">
    <source>
        <dbReference type="HAMAP-Rule" id="MF_03029"/>
    </source>
</evidence>
<feature type="region of interest" description="Disordered" evidence="12">
    <location>
        <begin position="913"/>
        <end position="944"/>
    </location>
</feature>
<gene>
    <name evidence="16" type="ORF">V9T40_008407</name>
</gene>
<keyword evidence="9" id="KW-0807">Transducer</keyword>
<evidence type="ECO:0000256" key="8">
    <source>
        <dbReference type="ARBA" id="ARBA00023180"/>
    </source>
</evidence>
<dbReference type="InterPro" id="IPR038550">
    <property type="entry name" value="GPCR_3_9-Cys_sf"/>
</dbReference>
<dbReference type="GO" id="GO:0000463">
    <property type="term" value="P:maturation of LSU-rRNA from tricistronic rRNA transcript (SSU-rRNA, 5.8S rRNA, LSU-rRNA)"/>
    <property type="evidence" value="ECO:0007669"/>
    <property type="project" value="UniProtKB-UniRule"/>
</dbReference>
<dbReference type="EMBL" id="JBBCAQ010000010">
    <property type="protein sequence ID" value="KAK7600966.1"/>
    <property type="molecule type" value="Genomic_DNA"/>
</dbReference>
<dbReference type="PANTHER" id="PTHR24060">
    <property type="entry name" value="METABOTROPIC GLUTAMATE RECEPTOR"/>
    <property type="match status" value="1"/>
</dbReference>
<keyword evidence="7" id="KW-0675">Receptor</keyword>
<dbReference type="Pfam" id="PF00003">
    <property type="entry name" value="7tm_3"/>
    <property type="match status" value="1"/>
</dbReference>
<dbReference type="InterPro" id="IPR000337">
    <property type="entry name" value="GPCR_3"/>
</dbReference>
<feature type="repeat" description="WD" evidence="11">
    <location>
        <begin position="1158"/>
        <end position="1190"/>
    </location>
</feature>
<keyword evidence="5" id="KW-0297">G-protein coupled receptor</keyword>
<keyword evidence="4 13" id="KW-1133">Transmembrane helix</keyword>
<dbReference type="SMART" id="SM00320">
    <property type="entry name" value="WD40"/>
    <property type="match status" value="6"/>
</dbReference>
<feature type="transmembrane region" description="Helical" evidence="13">
    <location>
        <begin position="724"/>
        <end position="751"/>
    </location>
</feature>
<evidence type="ECO:0000256" key="2">
    <source>
        <dbReference type="ARBA" id="ARBA00022475"/>
    </source>
</evidence>
<evidence type="ECO:0000256" key="14">
    <source>
        <dbReference type="SAM" id="SignalP"/>
    </source>
</evidence>
<feature type="transmembrane region" description="Helical" evidence="13">
    <location>
        <begin position="832"/>
        <end position="854"/>
    </location>
</feature>
<dbReference type="Pfam" id="PF00400">
    <property type="entry name" value="WD40"/>
    <property type="match status" value="4"/>
</dbReference>
<dbReference type="CDD" id="cd00200">
    <property type="entry name" value="WD40"/>
    <property type="match status" value="1"/>
</dbReference>
<dbReference type="InterPro" id="IPR001828">
    <property type="entry name" value="ANF_lig-bd_rcpt"/>
</dbReference>
<keyword evidence="6 13" id="KW-0472">Membrane</keyword>
<dbReference type="Pfam" id="PF07562">
    <property type="entry name" value="NCD3G"/>
    <property type="match status" value="1"/>
</dbReference>
<dbReference type="GO" id="GO:0005886">
    <property type="term" value="C:plasma membrane"/>
    <property type="evidence" value="ECO:0007669"/>
    <property type="project" value="UniProtKB-SubCell"/>
</dbReference>
<keyword evidence="10" id="KW-0698">rRNA processing</keyword>
<dbReference type="Gene3D" id="3.40.50.2300">
    <property type="match status" value="2"/>
</dbReference>
<evidence type="ECO:0000256" key="9">
    <source>
        <dbReference type="ARBA" id="ARBA00023224"/>
    </source>
</evidence>
<dbReference type="InterPro" id="IPR036322">
    <property type="entry name" value="WD40_repeat_dom_sf"/>
</dbReference>
<dbReference type="GO" id="GO:0005654">
    <property type="term" value="C:nucleoplasm"/>
    <property type="evidence" value="ECO:0007669"/>
    <property type="project" value="UniProtKB-SubCell"/>
</dbReference>
<sequence length="1440" mass="163122">MPLEIHKLLSVLLMGQSLIIMLTSCGHSNSASSSLVNTRILEALNISTLYPSSSDQSLTKWRGRHHLRDSAQGDSSLDHLSVRSGEVRVNFLNYNLLQSSSNRKIFRRATRESFSDGWFNRLSSDSNINWKNLETHSNIDMPATAVPVTYQLTGRNSQKSETKKWSKGETSEIKWPNKRVVSVEGDVVIGGLMMVHSRGNGSQTCGQIMGQGGVQALEVMLYTLHEINKNKSNPFTVGAHILDDCDTDTYGLAMALDFIKSSLHFADGSVNQSECSVSSEPSKPIWGVVGAPSSITSIQVTNLLRLFHIPMVSPFSTSPELSTKPKFDYFCRTIPSDYYQVQVIATIVDQLKWTYISIIYEESNYGMKGLEELEKVLEGKACVAVKEKLLKDSGVPDEEFLNNVVKSLLSKPHAKGVIVFASDEEVAGLMKAVKRQNATDKFLWIGSDGWSARSLVSEGNEEVVEGTISVQPEAKPVRGFNQYFIKQKPQKENPYFAEYWETKFKCRLPFVPKTPFNKDFTETCNSSLHIDPNSVEIEKQLQFVHQATMGFCKALFKMHSQLCGENTTGVCNKMWKNKKSFLHYVKNVTFRDFSGDEFQFDENGDGPARYNIIHYKKVAFNVYEWKQIGRYENGKLDFNMTALQFKWNNTRMPASNCSYTCYKGFHKKYHETDKCCWTCIECGKYEIVLPKNDTSCTKCDMPTIPDPDRKKCVNITNIVTRNKFFNVSIAGTTSLGVINVMCTFSIYIYDFNSHTVKGSSREAQILILIGALALHINAYSFILNPNEFVCSIQSYLSGIGYVLIYGSLFWKSYRIVRVFDLSKPCRNLNSSVFVLLVLGLCCIQKIESVIWTHFVDPRQVSDLFPTRESKVKVCSAFTKIEMGYCIAYIFPLINIIFCYARTREIKPETPERYHYSNHISPKDEKPFPRAKEIGTQFPSSSDTTMSSPLLQKALVSTCYNNENKTVLVNNANEIPKITPSSVINETSNDMNGSVRRDSDMSAAIRIEEETNASSKKVEFNFLVNDEILHSKLSEHLLANKIPIEHDICIEYVEAVPPPEPLDCLEHDDWVSAVHVLEKWILSGCYDNSLHIWSADNKHKHLLTVSGHSGPVKGVAWLQSSLNDNGSTVVSFVSASHDQTSLLWEWNVDENTAKPVFIYRGHERSVNCIDAMPSESAFVTGGWDCTLKIWSTDPNVPNNDESSSKKRKGDKINAPITRVPKSTLKGHREAISSVQWTRSDEVMSSSWDHTLKIWDAEYGGTRAEVVANKSIFNAHYSMLNNLVVTCGADRHIRLYDVRSNQGSIVKKTFTSHKEWVQSVKWSNTNENLFVSASYDKELKLWDTRRKTDNELNMGNSVSNKGESPPAVELPRTHNLRLSMRTKLPMPDQNELERRFTKVLMVEKEIDEVNFLTYLLVLGVDYWFFMLRDLYNPVNVPKVYSF</sequence>
<feature type="signal peptide" evidence="14">
    <location>
        <begin position="1"/>
        <end position="25"/>
    </location>
</feature>
<organism evidence="16 17">
    <name type="scientific">Parthenolecanium corni</name>
    <dbReference type="NCBI Taxonomy" id="536013"/>
    <lineage>
        <taxon>Eukaryota</taxon>
        <taxon>Metazoa</taxon>
        <taxon>Ecdysozoa</taxon>
        <taxon>Arthropoda</taxon>
        <taxon>Hexapoda</taxon>
        <taxon>Insecta</taxon>
        <taxon>Pterygota</taxon>
        <taxon>Neoptera</taxon>
        <taxon>Paraneoptera</taxon>
        <taxon>Hemiptera</taxon>
        <taxon>Sternorrhyncha</taxon>
        <taxon>Coccoidea</taxon>
        <taxon>Coccidae</taxon>
        <taxon>Parthenolecanium</taxon>
    </lineage>
</organism>
<evidence type="ECO:0000313" key="16">
    <source>
        <dbReference type="EMBL" id="KAK7600966.1"/>
    </source>
</evidence>
<dbReference type="InterPro" id="IPR015943">
    <property type="entry name" value="WD40/YVTN_repeat-like_dom_sf"/>
</dbReference>
<reference evidence="16 17" key="1">
    <citation type="submission" date="2024-03" db="EMBL/GenBank/DDBJ databases">
        <title>Adaptation during the transition from Ophiocordyceps entomopathogen to insect associate is accompanied by gene loss and intensified selection.</title>
        <authorList>
            <person name="Ward C.M."/>
            <person name="Onetto C.A."/>
            <person name="Borneman A.R."/>
        </authorList>
    </citation>
    <scope>NUCLEOTIDE SEQUENCE [LARGE SCALE GENOMIC DNA]</scope>
    <source>
        <strain evidence="16">AWRI1</strain>
        <tissue evidence="16">Single Adult Female</tissue>
    </source>
</reference>
<dbReference type="FunFam" id="3.40.50.2300:FF:000145">
    <property type="entry name" value="Glutamate receptor, metabotropic"/>
    <property type="match status" value="1"/>
</dbReference>
<comment type="subcellular location">
    <subcellularLocation>
        <location evidence="1">Cell membrane</location>
        <topology evidence="1">Multi-pass membrane protein</topology>
    </subcellularLocation>
    <subcellularLocation>
        <location evidence="10">Nucleus</location>
        <location evidence="10">Nucleolus</location>
    </subcellularLocation>
    <subcellularLocation>
        <location evidence="10">Nucleus</location>
        <location evidence="10">Nucleoplasm</location>
    </subcellularLocation>
</comment>
<dbReference type="PROSITE" id="PS51257">
    <property type="entry name" value="PROKAR_LIPOPROTEIN"/>
    <property type="match status" value="1"/>
</dbReference>
<evidence type="ECO:0000256" key="4">
    <source>
        <dbReference type="ARBA" id="ARBA00022989"/>
    </source>
</evidence>
<evidence type="ECO:0000256" key="5">
    <source>
        <dbReference type="ARBA" id="ARBA00023040"/>
    </source>
</evidence>
<comment type="function">
    <text evidence="10">Required for maturation of ribosomal RNAs and formation of the large ribosomal subunit.</text>
</comment>
<keyword evidence="10" id="KW-0690">Ribosome biogenesis</keyword>
<evidence type="ECO:0000256" key="1">
    <source>
        <dbReference type="ARBA" id="ARBA00004651"/>
    </source>
</evidence>
<dbReference type="Gene3D" id="2.130.10.10">
    <property type="entry name" value="YVTN repeat-like/Quinoprotein amine dehydrogenase"/>
    <property type="match status" value="1"/>
</dbReference>
<dbReference type="InterPro" id="IPR017978">
    <property type="entry name" value="GPCR_3_C"/>
</dbReference>
<dbReference type="GO" id="GO:0005730">
    <property type="term" value="C:nucleolus"/>
    <property type="evidence" value="ECO:0007669"/>
    <property type="project" value="UniProtKB-SubCell"/>
</dbReference>
<dbReference type="Pfam" id="PF01094">
    <property type="entry name" value="ANF_receptor"/>
    <property type="match status" value="1"/>
</dbReference>
<dbReference type="SUPFAM" id="SSF53822">
    <property type="entry name" value="Periplasmic binding protein-like I"/>
    <property type="match status" value="1"/>
</dbReference>
<keyword evidence="2" id="KW-1003">Cell membrane</keyword>
<dbReference type="GO" id="GO:0000466">
    <property type="term" value="P:maturation of 5.8S rRNA from tricistronic rRNA transcript (SSU-rRNA, 5.8S rRNA, LSU-rRNA)"/>
    <property type="evidence" value="ECO:0007669"/>
    <property type="project" value="UniProtKB-UniRule"/>
</dbReference>
<feature type="repeat" description="WD" evidence="11">
    <location>
        <begin position="1223"/>
        <end position="1263"/>
    </location>
</feature>
<dbReference type="SUPFAM" id="SSF50978">
    <property type="entry name" value="WD40 repeat-like"/>
    <property type="match status" value="1"/>
</dbReference>
<evidence type="ECO:0000256" key="12">
    <source>
        <dbReference type="SAM" id="MobiDB-lite"/>
    </source>
</evidence>
<accession>A0AAN9Y6J5</accession>
<comment type="similarity">
    <text evidence="10">Belongs to the WD repeat WDR12/YTM1 family.</text>
</comment>
<feature type="transmembrane region" description="Helical" evidence="13">
    <location>
        <begin position="763"/>
        <end position="782"/>
    </location>
</feature>
<name>A0AAN9Y6J5_9HEMI</name>
<dbReference type="Gene3D" id="2.10.50.30">
    <property type="entry name" value="GPCR, family 3, nine cysteines domain"/>
    <property type="match status" value="1"/>
</dbReference>
<dbReference type="Proteomes" id="UP001367676">
    <property type="component" value="Unassembled WGS sequence"/>
</dbReference>
<dbReference type="GO" id="GO:0043021">
    <property type="term" value="F:ribonucleoprotein complex binding"/>
    <property type="evidence" value="ECO:0007669"/>
    <property type="project" value="UniProtKB-UniRule"/>
</dbReference>
<dbReference type="PROSITE" id="PS50294">
    <property type="entry name" value="WD_REPEATS_REGION"/>
    <property type="match status" value="3"/>
</dbReference>
<evidence type="ECO:0000259" key="15">
    <source>
        <dbReference type="PROSITE" id="PS50259"/>
    </source>
</evidence>
<dbReference type="HAMAP" id="MF_03029">
    <property type="entry name" value="WDR12"/>
    <property type="match status" value="1"/>
</dbReference>
<dbReference type="InterPro" id="IPR028082">
    <property type="entry name" value="Peripla_BP_I"/>
</dbReference>
<dbReference type="PROSITE" id="PS50259">
    <property type="entry name" value="G_PROTEIN_RECEP_F3_4"/>
    <property type="match status" value="1"/>
</dbReference>
<feature type="repeat" description="WD" evidence="11">
    <location>
        <begin position="1308"/>
        <end position="1350"/>
    </location>
</feature>
<evidence type="ECO:0000256" key="11">
    <source>
        <dbReference type="PROSITE-ProRule" id="PRU00221"/>
    </source>
</evidence>
<dbReference type="InterPro" id="IPR050726">
    <property type="entry name" value="mGluR"/>
</dbReference>
<evidence type="ECO:0000256" key="7">
    <source>
        <dbReference type="ARBA" id="ARBA00023170"/>
    </source>
</evidence>
<keyword evidence="10" id="KW-0539">Nucleus</keyword>
<keyword evidence="14" id="KW-0732">Signal</keyword>
<evidence type="ECO:0000313" key="17">
    <source>
        <dbReference type="Proteomes" id="UP001367676"/>
    </source>
</evidence>
<evidence type="ECO:0000256" key="13">
    <source>
        <dbReference type="SAM" id="Phobius"/>
    </source>
</evidence>
<dbReference type="InterPro" id="IPR028599">
    <property type="entry name" value="WDR12/Ytm1"/>
</dbReference>
<dbReference type="InterPro" id="IPR011500">
    <property type="entry name" value="GPCR_3_9-Cys_dom"/>
</dbReference>
<dbReference type="GO" id="GO:0004930">
    <property type="term" value="F:G protein-coupled receptor activity"/>
    <property type="evidence" value="ECO:0007669"/>
    <property type="project" value="UniProtKB-KW"/>
</dbReference>